<keyword evidence="5" id="KW-0653">Protein transport</keyword>
<dbReference type="EMBL" id="JABANP010000203">
    <property type="protein sequence ID" value="KAF4686925.1"/>
    <property type="molecule type" value="Genomic_DNA"/>
</dbReference>
<accession>A0A7J6NSZ6</accession>
<evidence type="ECO:0000256" key="3">
    <source>
        <dbReference type="ARBA" id="ARBA00020976"/>
    </source>
</evidence>
<evidence type="ECO:0000256" key="1">
    <source>
        <dbReference type="ARBA" id="ARBA00004395"/>
    </source>
</evidence>
<dbReference type="GO" id="GO:0017119">
    <property type="term" value="C:Golgi transport complex"/>
    <property type="evidence" value="ECO:0007669"/>
    <property type="project" value="TreeGrafter"/>
</dbReference>
<evidence type="ECO:0000256" key="7">
    <source>
        <dbReference type="ARBA" id="ARBA00023136"/>
    </source>
</evidence>
<evidence type="ECO:0000256" key="2">
    <source>
        <dbReference type="ARBA" id="ARBA00009936"/>
    </source>
</evidence>
<dbReference type="OrthoDB" id="296793at2759"/>
<evidence type="ECO:0000256" key="5">
    <source>
        <dbReference type="ARBA" id="ARBA00022927"/>
    </source>
</evidence>
<dbReference type="InterPro" id="IPR048320">
    <property type="entry name" value="COG3_N"/>
</dbReference>
<evidence type="ECO:0000313" key="11">
    <source>
        <dbReference type="EMBL" id="KAF4686925.1"/>
    </source>
</evidence>
<dbReference type="Proteomes" id="UP000541610">
    <property type="component" value="Unassembled WGS sequence"/>
</dbReference>
<comment type="caution">
    <text evidence="11">The sequence shown here is derived from an EMBL/GenBank/DDBJ whole genome shotgun (WGS) entry which is preliminary data.</text>
</comment>
<gene>
    <name evidence="11" type="primary">COG3_2</name>
    <name evidence="11" type="ORF">FOZ60_004691</name>
</gene>
<keyword evidence="4" id="KW-0813">Transport</keyword>
<feature type="domain" description="SUN" evidence="10">
    <location>
        <begin position="1031"/>
        <end position="1197"/>
    </location>
</feature>
<reference evidence="11 12" key="1">
    <citation type="submission" date="2020-04" db="EMBL/GenBank/DDBJ databases">
        <title>Perkinsus olseni comparative genomics.</title>
        <authorList>
            <person name="Bogema D.R."/>
        </authorList>
    </citation>
    <scope>NUCLEOTIDE SEQUENCE [LARGE SCALE GENOMIC DNA]</scope>
    <source>
        <strain evidence="11">00978-12</strain>
    </source>
</reference>
<evidence type="ECO:0000256" key="9">
    <source>
        <dbReference type="SAM" id="MobiDB-lite"/>
    </source>
</evidence>
<evidence type="ECO:0000313" key="12">
    <source>
        <dbReference type="Proteomes" id="UP000541610"/>
    </source>
</evidence>
<feature type="compositionally biased region" description="Polar residues" evidence="9">
    <location>
        <begin position="1292"/>
        <end position="1304"/>
    </location>
</feature>
<keyword evidence="7" id="KW-0472">Membrane</keyword>
<dbReference type="InterPro" id="IPR007265">
    <property type="entry name" value="COG_su3"/>
</dbReference>
<dbReference type="InterPro" id="IPR048685">
    <property type="entry name" value="COG3_C"/>
</dbReference>
<dbReference type="PANTHER" id="PTHR13302">
    <property type="entry name" value="CONSERVED OLIGOMERIC GOLGI COMPLEX COMPONENT 3"/>
    <property type="match status" value="1"/>
</dbReference>
<keyword evidence="6" id="KW-0333">Golgi apparatus</keyword>
<evidence type="ECO:0000256" key="4">
    <source>
        <dbReference type="ARBA" id="ARBA00022448"/>
    </source>
</evidence>
<dbReference type="Pfam" id="PF20671">
    <property type="entry name" value="COG3_C"/>
    <property type="match status" value="1"/>
</dbReference>
<dbReference type="Pfam" id="PF07738">
    <property type="entry name" value="Sad1_UNC"/>
    <property type="match status" value="1"/>
</dbReference>
<comment type="subcellular location">
    <subcellularLocation>
        <location evidence="1">Golgi apparatus membrane</location>
        <topology evidence="1">Peripheral membrane protein</topology>
    </subcellularLocation>
</comment>
<evidence type="ECO:0000256" key="6">
    <source>
        <dbReference type="ARBA" id="ARBA00023034"/>
    </source>
</evidence>
<feature type="region of interest" description="Disordered" evidence="9">
    <location>
        <begin position="1238"/>
        <end position="1313"/>
    </location>
</feature>
<sequence length="1425" mass="158066">MAALDDQGASKGHQLGKGQRPKEDYSKLSSDQQRVLDDITAHWAERHADDISRCNYWMTDDHRKRLARTEDDDENCATPRDVYGKFYEIYAHLETQQESKEDSAVRERWKWAMDIRDACDNINESLRDSVALLDEVDSEREQVVDKTTQLHKRCETMMRDHNSLEATAESISSKLAVFEDVNKITRQMSLLSSGTTDDVSKLFPPGVDVAEGLHDLFQRLDAVTAFMEEHYDYQMASACLSQMSHLRSRACFAVRSHLMRLLDEAGKELVTVGTREEVSSNLYKGFEAARAAEVRPIIDVLIDVARENDDYVATIYAVSLCWFMTLLRGSRVVGQLIGDLQWVNDMLDSMAATEENDEKEGLEEEESDILPYTRHVCRQVLSMARAECRTYTAYFGDDVNGTPGGSSGTSQAGLVAGADEPIEEYLGNCYGKPLYAFLRSKIVSCQKVETLKESSGAHITREGFDAYDPSKMKQASANGADSDDNSLLVPVLSVVYRLLKDVQERLIYRAQTYIRDDIRGFEPSQEDLKYPTLGKTLFILAEILPVLETTTFQSLAYEAVSACLETIDIAAVDIARSHSGSKEAVEGSGDDDADDDWVTLNEALFTIRHLLILREQIASFEVDLVSSSQYLDFTNVKHSLLDVLSFRLPGHTTPGSHNHQHQDWGSASNVPSRILSTFTPVIQSRQSDVKRDIEAQLKSACDRLIAHITARLTTPLAVYVAKAPAGDNVISFSDFVETDVPVIAATMRAYLTLSEPADDSGRDPPTAGVSRDSTPTILFQPIHVRVVDVCRELERNGTSQNTSVSSTDLSRELSRLFDQAMEQTPQARRAELYAMRLSYVFTLLHMTRLLASFFLPCFACHWTPPYDDASNESTVSAVAVTGRLRMKTDWPVGLPWLVTPASPLPLGSNHTDLGSTVTLLAEEASLNRSASSQTCPCRGLPLKDWSYPEDEELWRWYWRTPITDTISKPWALLSVCPVGPDDDVITPAMLKRASALTRAPPPPPLNRSPMSPSAGAEPVPCSSGFCDYMQRKDRLFIRGTPYTNSQTRTLVDHASINGGAKLLGAADGLSHPGAVLNADDGKYMMCQCDLRKKWLTFALDDDTYVDKIALDTKEYFSSTFRHLQVLGSRKYPTDTWRVLGEIETDPTETQQWFDLSHTSRCAKCYVKYIKIRVLTSHTMEGYGICTLTRLQLFGGTLLQNLHKLQRKYEAPKHPAASVDAMALEKTISSSLESLSLSTRSSTYRGTDAEEGYSAAGAPDFGSPTVRPSKPSEAAEVGKSSALSRSTEKQNRSSDTWDAPSTPSSADAEGTASEGPPLLRFVEEMSALEANYHQLSSKVEDLVAQIRQRDEALTNAQRLISLDVGSHVGPGAFAEMGFNAKLIPLDLLVDRVQRISTRRCLIGCGLHSSGLDGLLDLSSERQLDAR</sequence>
<evidence type="ECO:0000256" key="8">
    <source>
        <dbReference type="ARBA" id="ARBA00031339"/>
    </source>
</evidence>
<evidence type="ECO:0000259" key="10">
    <source>
        <dbReference type="PROSITE" id="PS51469"/>
    </source>
</evidence>
<protein>
    <recommendedName>
        <fullName evidence="3">Conserved oligomeric Golgi complex subunit 3</fullName>
    </recommendedName>
    <alternativeName>
        <fullName evidence="8">Component of oligomeric Golgi complex 3</fullName>
    </alternativeName>
</protein>
<dbReference type="InterPro" id="IPR012919">
    <property type="entry name" value="SUN_dom"/>
</dbReference>
<dbReference type="GO" id="GO:0006886">
    <property type="term" value="P:intracellular protein transport"/>
    <property type="evidence" value="ECO:0007669"/>
    <property type="project" value="InterPro"/>
</dbReference>
<organism evidence="11 12">
    <name type="scientific">Perkinsus olseni</name>
    <name type="common">Perkinsus atlanticus</name>
    <dbReference type="NCBI Taxonomy" id="32597"/>
    <lineage>
        <taxon>Eukaryota</taxon>
        <taxon>Sar</taxon>
        <taxon>Alveolata</taxon>
        <taxon>Perkinsozoa</taxon>
        <taxon>Perkinsea</taxon>
        <taxon>Perkinsida</taxon>
        <taxon>Perkinsidae</taxon>
        <taxon>Perkinsus</taxon>
    </lineage>
</organism>
<dbReference type="Pfam" id="PF04136">
    <property type="entry name" value="COG3_N"/>
    <property type="match status" value="1"/>
</dbReference>
<dbReference type="GO" id="GO:0000139">
    <property type="term" value="C:Golgi membrane"/>
    <property type="evidence" value="ECO:0007669"/>
    <property type="project" value="UniProtKB-SubCell"/>
</dbReference>
<dbReference type="GO" id="GO:0005801">
    <property type="term" value="C:cis-Golgi network"/>
    <property type="evidence" value="ECO:0007669"/>
    <property type="project" value="InterPro"/>
</dbReference>
<dbReference type="PANTHER" id="PTHR13302:SF8">
    <property type="entry name" value="CONSERVED OLIGOMERIC GOLGI COMPLEX SUBUNIT 3"/>
    <property type="match status" value="1"/>
</dbReference>
<comment type="similarity">
    <text evidence="2">Belongs to the COG3 family.</text>
</comment>
<proteinExistence type="inferred from homology"/>
<dbReference type="GO" id="GO:0007030">
    <property type="term" value="P:Golgi organization"/>
    <property type="evidence" value="ECO:0007669"/>
    <property type="project" value="TreeGrafter"/>
</dbReference>
<feature type="region of interest" description="Disordered" evidence="9">
    <location>
        <begin position="1"/>
        <end position="31"/>
    </location>
</feature>
<dbReference type="GO" id="GO:0006891">
    <property type="term" value="P:intra-Golgi vesicle-mediated transport"/>
    <property type="evidence" value="ECO:0007669"/>
    <property type="project" value="TreeGrafter"/>
</dbReference>
<dbReference type="PROSITE" id="PS51469">
    <property type="entry name" value="SUN"/>
    <property type="match status" value="1"/>
</dbReference>
<feature type="region of interest" description="Disordered" evidence="9">
    <location>
        <begin position="996"/>
        <end position="1016"/>
    </location>
</feature>
<name>A0A7J6NSZ6_PEROL</name>